<accession>A0A368P2Z6</accession>
<gene>
    <name evidence="2" type="ORF">DU428_10640</name>
</gene>
<evidence type="ECO:0000313" key="2">
    <source>
        <dbReference type="EMBL" id="RCU56803.1"/>
    </source>
</evidence>
<keyword evidence="3" id="KW-1185">Reference proteome</keyword>
<dbReference type="EMBL" id="QPIG01000004">
    <property type="protein sequence ID" value="RCU56803.1"/>
    <property type="molecule type" value="Genomic_DNA"/>
</dbReference>
<comment type="caution">
    <text evidence="2">The sequence shown here is derived from an EMBL/GenBank/DDBJ whole genome shotgun (WGS) entry which is preliminary data.</text>
</comment>
<dbReference type="Proteomes" id="UP000252249">
    <property type="component" value="Unassembled WGS sequence"/>
</dbReference>
<evidence type="ECO:0000313" key="3">
    <source>
        <dbReference type="Proteomes" id="UP000252249"/>
    </source>
</evidence>
<feature type="signal peptide" evidence="1">
    <location>
        <begin position="1"/>
        <end position="18"/>
    </location>
</feature>
<feature type="chain" id="PRO_5016638577" evidence="1">
    <location>
        <begin position="19"/>
        <end position="111"/>
    </location>
</feature>
<organism evidence="2 3">
    <name type="scientific">Oceanihabitans sediminis</name>
    <dbReference type="NCBI Taxonomy" id="1812012"/>
    <lineage>
        <taxon>Bacteria</taxon>
        <taxon>Pseudomonadati</taxon>
        <taxon>Bacteroidota</taxon>
        <taxon>Flavobacteriia</taxon>
        <taxon>Flavobacteriales</taxon>
        <taxon>Flavobacteriaceae</taxon>
        <taxon>Oceanihabitans</taxon>
    </lineage>
</organism>
<dbReference type="OrthoDB" id="9932904at2"/>
<dbReference type="AlphaFoldDB" id="A0A368P2Z6"/>
<name>A0A368P2Z6_9FLAO</name>
<sequence length="111" mass="13131">MKTTLAIIALFVSSMSFSQSTDLKEFFKKNYTFFDSYTFDKIYTLKENLKTTIPFKIYETSNSGIISFAPQDLNKSIYFQDFSKYYLKDELRKVMLEIPGLHRPIDHDPRK</sequence>
<protein>
    <submittedName>
        <fullName evidence="2">Uncharacterized protein</fullName>
    </submittedName>
</protein>
<keyword evidence="1" id="KW-0732">Signal</keyword>
<reference evidence="2 3" key="1">
    <citation type="submission" date="2018-07" db="EMBL/GenBank/DDBJ databases">
        <title>Oceanihabitans testaceum sp. nov., isolated from marine sediment.</title>
        <authorList>
            <person name="Li C.-M."/>
        </authorList>
    </citation>
    <scope>NUCLEOTIDE SEQUENCE [LARGE SCALE GENOMIC DNA]</scope>
    <source>
        <strain evidence="2 3">S9-10</strain>
    </source>
</reference>
<dbReference type="RefSeq" id="WP_123796514.1">
    <property type="nucleotide sequence ID" value="NZ_QNRP01000004.1"/>
</dbReference>
<proteinExistence type="predicted"/>
<evidence type="ECO:0000256" key="1">
    <source>
        <dbReference type="SAM" id="SignalP"/>
    </source>
</evidence>